<dbReference type="Pfam" id="PF01535">
    <property type="entry name" value="PPR"/>
    <property type="match status" value="1"/>
</dbReference>
<dbReference type="PROSITE" id="PS51375">
    <property type="entry name" value="PPR"/>
    <property type="match status" value="1"/>
</dbReference>
<reference evidence="4" key="2">
    <citation type="submission" date="2018-02" db="UniProtKB">
        <authorList>
            <consortium name="EnsemblPlants"/>
        </authorList>
    </citation>
    <scope>IDENTIFICATION</scope>
    <source>
        <strain evidence="4">Williams 82</strain>
    </source>
</reference>
<dbReference type="Proteomes" id="UP000008827">
    <property type="component" value="Chromosome 19"/>
</dbReference>
<dbReference type="SMR" id="A0A0R0F194"/>
<evidence type="ECO:0000313" key="3">
    <source>
        <dbReference type="EMBL" id="KRG96100.1"/>
    </source>
</evidence>
<sequence>MAGSGGGGLHCKSFLKSSLSPPYSKPPPSLSLRHGTLHATLLKRDQDTHLSTYLKLNLFPHALGLCGTLGHLDMGKQIHCHVVKRGLGCNLEVGNAVVSMYFKCGSVDDAMKVFNDMPCTDIVTWNTLISGNLMHRQGDRALEIWVEMLQEGMKPNQVTFVLIISAYRKTNLNLVDDCRSLFNSMRTVYQIEPTSKHYASFISVLGYWGLLQEALETINNMPFQPSALVWRALLDGCRLHKNALIGKWAAQNILTLEPKDPSTFILVSNLYSASGMGPL</sequence>
<dbReference type="FunFam" id="1.25.40.10:FF:000158">
    <property type="entry name" value="pentatricopeptide repeat-containing protein At2g33680"/>
    <property type="match status" value="1"/>
</dbReference>
<dbReference type="GO" id="GO:0009451">
    <property type="term" value="P:RNA modification"/>
    <property type="evidence" value="ECO:0007669"/>
    <property type="project" value="InterPro"/>
</dbReference>
<evidence type="ECO:0008006" key="6">
    <source>
        <dbReference type="Google" id="ProtNLM"/>
    </source>
</evidence>
<dbReference type="Gene3D" id="1.25.40.10">
    <property type="entry name" value="Tetratricopeptide repeat domain"/>
    <property type="match status" value="2"/>
</dbReference>
<organism evidence="3">
    <name type="scientific">Glycine max</name>
    <name type="common">Soybean</name>
    <name type="synonym">Glycine hispida</name>
    <dbReference type="NCBI Taxonomy" id="3847"/>
    <lineage>
        <taxon>Eukaryota</taxon>
        <taxon>Viridiplantae</taxon>
        <taxon>Streptophyta</taxon>
        <taxon>Embryophyta</taxon>
        <taxon>Tracheophyta</taxon>
        <taxon>Spermatophyta</taxon>
        <taxon>Magnoliopsida</taxon>
        <taxon>eudicotyledons</taxon>
        <taxon>Gunneridae</taxon>
        <taxon>Pentapetalae</taxon>
        <taxon>rosids</taxon>
        <taxon>fabids</taxon>
        <taxon>Fabales</taxon>
        <taxon>Fabaceae</taxon>
        <taxon>Papilionoideae</taxon>
        <taxon>50 kb inversion clade</taxon>
        <taxon>NPAAA clade</taxon>
        <taxon>indigoferoid/millettioid clade</taxon>
        <taxon>Phaseoleae</taxon>
        <taxon>Glycine</taxon>
        <taxon>Glycine subgen. Soja</taxon>
    </lineage>
</organism>
<dbReference type="EMBL" id="CM000852">
    <property type="protein sequence ID" value="KRG96100.1"/>
    <property type="molecule type" value="Genomic_DNA"/>
</dbReference>
<protein>
    <recommendedName>
        <fullName evidence="6">Pentatricopeptide repeat-containing protein</fullName>
    </recommendedName>
</protein>
<dbReference type="GO" id="GO:0099402">
    <property type="term" value="P:plant organ development"/>
    <property type="evidence" value="ECO:0007669"/>
    <property type="project" value="UniProtKB-ARBA"/>
</dbReference>
<dbReference type="NCBIfam" id="TIGR00756">
    <property type="entry name" value="PPR"/>
    <property type="match status" value="2"/>
</dbReference>
<proteinExistence type="predicted"/>
<evidence type="ECO:0000313" key="4">
    <source>
        <dbReference type="EnsemblPlants" id="KRG96100"/>
    </source>
</evidence>
<dbReference type="GO" id="GO:0003723">
    <property type="term" value="F:RNA binding"/>
    <property type="evidence" value="ECO:0007669"/>
    <property type="project" value="InterPro"/>
</dbReference>
<dbReference type="InterPro" id="IPR046960">
    <property type="entry name" value="PPR_At4g14850-like_plant"/>
</dbReference>
<keyword evidence="5" id="KW-1185">Reference proteome</keyword>
<dbReference type="AlphaFoldDB" id="A0A0R0F194"/>
<dbReference type="PANTHER" id="PTHR47926:SF512">
    <property type="entry name" value="REPEAT (PPR) SUPERFAMILY PROTEIN, PUTATIVE-RELATED"/>
    <property type="match status" value="1"/>
</dbReference>
<dbReference type="RefSeq" id="XP_014626882.2">
    <property type="nucleotide sequence ID" value="XM_014771396.3"/>
</dbReference>
<dbReference type="GeneID" id="106797211"/>
<evidence type="ECO:0000256" key="1">
    <source>
        <dbReference type="ARBA" id="ARBA00022737"/>
    </source>
</evidence>
<accession>A0A0R0F194</accession>
<evidence type="ECO:0000313" key="5">
    <source>
        <dbReference type="Proteomes" id="UP000008827"/>
    </source>
</evidence>
<dbReference type="PaxDb" id="3847-GLYMA19G37325.1"/>
<dbReference type="InterPro" id="IPR002885">
    <property type="entry name" value="PPR_rpt"/>
</dbReference>
<reference evidence="3" key="3">
    <citation type="submission" date="2018-07" db="EMBL/GenBank/DDBJ databases">
        <title>WGS assembly of Glycine max.</title>
        <authorList>
            <person name="Schmutz J."/>
            <person name="Cannon S."/>
            <person name="Schlueter J."/>
            <person name="Ma J."/>
            <person name="Mitros T."/>
            <person name="Nelson W."/>
            <person name="Hyten D."/>
            <person name="Song Q."/>
            <person name="Thelen J."/>
            <person name="Cheng J."/>
            <person name="Xu D."/>
            <person name="Hellsten U."/>
            <person name="May G."/>
            <person name="Yu Y."/>
            <person name="Sakurai T."/>
            <person name="Umezawa T."/>
            <person name="Bhattacharyya M."/>
            <person name="Sandhu D."/>
            <person name="Valliyodan B."/>
            <person name="Lindquist E."/>
            <person name="Peto M."/>
            <person name="Grant D."/>
            <person name="Shu S."/>
            <person name="Goodstein D."/>
            <person name="Barry K."/>
            <person name="Futrell-Griggs M."/>
            <person name="Abernathy B."/>
            <person name="Du J."/>
            <person name="Tian Z."/>
            <person name="Zhu L."/>
            <person name="Gill N."/>
            <person name="Joshi T."/>
            <person name="Libault M."/>
            <person name="Sethuraman A."/>
            <person name="Zhang X."/>
            <person name="Shinozaki K."/>
            <person name="Nguyen H."/>
            <person name="Wing R."/>
            <person name="Cregan P."/>
            <person name="Specht J."/>
            <person name="Grimwood J."/>
            <person name="Rokhsar D."/>
            <person name="Stacey G."/>
            <person name="Shoemaker R."/>
            <person name="Jackson S."/>
        </authorList>
    </citation>
    <scope>NUCLEOTIDE SEQUENCE</scope>
    <source>
        <tissue evidence="3">Callus</tissue>
    </source>
</reference>
<name>A0A0R0F194_SOYBN</name>
<dbReference type="OMA" id="DARDCFK"/>
<dbReference type="Pfam" id="PF13041">
    <property type="entry name" value="PPR_2"/>
    <property type="match status" value="1"/>
</dbReference>
<dbReference type="PANTHER" id="PTHR47926">
    <property type="entry name" value="PENTATRICOPEPTIDE REPEAT-CONTAINING PROTEIN"/>
    <property type="match status" value="1"/>
</dbReference>
<evidence type="ECO:0000256" key="2">
    <source>
        <dbReference type="PROSITE-ProRule" id="PRU00708"/>
    </source>
</evidence>
<dbReference type="InterPro" id="IPR011990">
    <property type="entry name" value="TPR-like_helical_dom_sf"/>
</dbReference>
<feature type="repeat" description="PPR" evidence="2">
    <location>
        <begin position="121"/>
        <end position="155"/>
    </location>
</feature>
<keyword evidence="1" id="KW-0677">Repeat</keyword>
<reference evidence="3 4" key="1">
    <citation type="journal article" date="2010" name="Nature">
        <title>Genome sequence of the palaeopolyploid soybean.</title>
        <authorList>
            <person name="Schmutz J."/>
            <person name="Cannon S.B."/>
            <person name="Schlueter J."/>
            <person name="Ma J."/>
            <person name="Mitros T."/>
            <person name="Nelson W."/>
            <person name="Hyten D.L."/>
            <person name="Song Q."/>
            <person name="Thelen J.J."/>
            <person name="Cheng J."/>
            <person name="Xu D."/>
            <person name="Hellsten U."/>
            <person name="May G.D."/>
            <person name="Yu Y."/>
            <person name="Sakurai T."/>
            <person name="Umezawa T."/>
            <person name="Bhattacharyya M.K."/>
            <person name="Sandhu D."/>
            <person name="Valliyodan B."/>
            <person name="Lindquist E."/>
            <person name="Peto M."/>
            <person name="Grant D."/>
            <person name="Shu S."/>
            <person name="Goodstein D."/>
            <person name="Barry K."/>
            <person name="Futrell-Griggs M."/>
            <person name="Abernathy B."/>
            <person name="Du J."/>
            <person name="Tian Z."/>
            <person name="Zhu L."/>
            <person name="Gill N."/>
            <person name="Joshi T."/>
            <person name="Libault M."/>
            <person name="Sethuraman A."/>
            <person name="Zhang X.-C."/>
            <person name="Shinozaki K."/>
            <person name="Nguyen H.T."/>
            <person name="Wing R.A."/>
            <person name="Cregan P."/>
            <person name="Specht J."/>
            <person name="Grimwood J."/>
            <person name="Rokhsar D."/>
            <person name="Stacey G."/>
            <person name="Shoemaker R.C."/>
            <person name="Jackson S.A."/>
        </authorList>
    </citation>
    <scope>NUCLEOTIDE SEQUENCE [LARGE SCALE GENOMIC DNA]</scope>
    <source>
        <strain evidence="4">cv. Williams 82</strain>
        <tissue evidence="3">Callus</tissue>
    </source>
</reference>
<dbReference type="OrthoDB" id="745501at2759"/>
<dbReference type="EnsemblPlants" id="KRG96100">
    <property type="protein sequence ID" value="KRG96100"/>
    <property type="gene ID" value="GLYMA_19G189200"/>
</dbReference>
<dbReference type="Gramene" id="KRG96100">
    <property type="protein sequence ID" value="KRG96100"/>
    <property type="gene ID" value="GLYMA_19G189200"/>
</dbReference>
<gene>
    <name evidence="4" type="primary">LOC106797211</name>
    <name evidence="3" type="ORF">GLYMA_19G189200</name>
</gene>